<gene>
    <name evidence="1" type="ORF">MM415B05567_0003</name>
</gene>
<name>A0A6M3LIN0_9ZZZZ</name>
<evidence type="ECO:0000313" key="1">
    <source>
        <dbReference type="EMBL" id="QJA95176.1"/>
    </source>
</evidence>
<proteinExistence type="predicted"/>
<accession>A0A6M3LIN0</accession>
<protein>
    <submittedName>
        <fullName evidence="1">Uncharacterized protein</fullName>
    </submittedName>
</protein>
<dbReference type="EMBL" id="MT143292">
    <property type="protein sequence ID" value="QJA95176.1"/>
    <property type="molecule type" value="Genomic_DNA"/>
</dbReference>
<organism evidence="1">
    <name type="scientific">viral metagenome</name>
    <dbReference type="NCBI Taxonomy" id="1070528"/>
    <lineage>
        <taxon>unclassified sequences</taxon>
        <taxon>metagenomes</taxon>
        <taxon>organismal metagenomes</taxon>
    </lineage>
</organism>
<sequence length="124" mass="14546">MVDWNFILESYNKIKGTKYLTDEDMLRAVHRKVKSLRNMETVLGVSWATIATKMDYYGIKRRKQPREGEYPAKIAAIPAEELLTMTSREVAARVGSSHDWVMRNLARQGRPYKRRFPFYERGMA</sequence>
<reference evidence="1" key="1">
    <citation type="submission" date="2020-03" db="EMBL/GenBank/DDBJ databases">
        <title>The deep terrestrial virosphere.</title>
        <authorList>
            <person name="Holmfeldt K."/>
            <person name="Nilsson E."/>
            <person name="Simone D."/>
            <person name="Lopez-Fernandez M."/>
            <person name="Wu X."/>
            <person name="de Brujin I."/>
            <person name="Lundin D."/>
            <person name="Andersson A."/>
            <person name="Bertilsson S."/>
            <person name="Dopson M."/>
        </authorList>
    </citation>
    <scope>NUCLEOTIDE SEQUENCE</scope>
    <source>
        <strain evidence="1">MM415B05567</strain>
    </source>
</reference>
<dbReference type="AlphaFoldDB" id="A0A6M3LIN0"/>